<reference evidence="2" key="1">
    <citation type="submission" date="2018-11" db="EMBL/GenBank/DDBJ databases">
        <authorList>
            <consortium name="Pathogen Informatics"/>
        </authorList>
    </citation>
    <scope>NUCLEOTIDE SEQUENCE</scope>
</reference>
<name>A0A3S5CN73_9PLAT</name>
<gene>
    <name evidence="2" type="ORF">PXEA_LOCUS16076</name>
</gene>
<dbReference type="EMBL" id="CAAALY010057631">
    <property type="protein sequence ID" value="VEL22636.1"/>
    <property type="molecule type" value="Genomic_DNA"/>
</dbReference>
<sequence length="181" mass="17926">MTPPGSIILSGVASSNSPCLMLSSSCATSLSSFTGTSTSPSSAPSIIAPSGPACNSLTSISTPNPGSGPGILSTAGGALIQMPLPSAHAVSNLPPDTCSLSTGMAPHQPHPTHLTGLGSPPTLQKVGKSTVSSANKAKQNASLGAGAPTRTVQPGSPGVAARPKRQRVTKMNFSNSKESHY</sequence>
<feature type="compositionally biased region" description="Polar residues" evidence="1">
    <location>
        <begin position="132"/>
        <end position="142"/>
    </location>
</feature>
<dbReference type="Proteomes" id="UP000784294">
    <property type="component" value="Unassembled WGS sequence"/>
</dbReference>
<organism evidence="2 3">
    <name type="scientific">Protopolystoma xenopodis</name>
    <dbReference type="NCBI Taxonomy" id="117903"/>
    <lineage>
        <taxon>Eukaryota</taxon>
        <taxon>Metazoa</taxon>
        <taxon>Spiralia</taxon>
        <taxon>Lophotrochozoa</taxon>
        <taxon>Platyhelminthes</taxon>
        <taxon>Monogenea</taxon>
        <taxon>Polyopisthocotylea</taxon>
        <taxon>Polystomatidea</taxon>
        <taxon>Polystomatidae</taxon>
        <taxon>Protopolystoma</taxon>
    </lineage>
</organism>
<protein>
    <submittedName>
        <fullName evidence="2">Uncharacterized protein</fullName>
    </submittedName>
</protein>
<evidence type="ECO:0000256" key="1">
    <source>
        <dbReference type="SAM" id="MobiDB-lite"/>
    </source>
</evidence>
<keyword evidence="3" id="KW-1185">Reference proteome</keyword>
<feature type="region of interest" description="Disordered" evidence="1">
    <location>
        <begin position="132"/>
        <end position="181"/>
    </location>
</feature>
<evidence type="ECO:0000313" key="3">
    <source>
        <dbReference type="Proteomes" id="UP000784294"/>
    </source>
</evidence>
<proteinExistence type="predicted"/>
<comment type="caution">
    <text evidence="2">The sequence shown here is derived from an EMBL/GenBank/DDBJ whole genome shotgun (WGS) entry which is preliminary data.</text>
</comment>
<feature type="compositionally biased region" description="Polar residues" evidence="1">
    <location>
        <begin position="169"/>
        <end position="181"/>
    </location>
</feature>
<accession>A0A3S5CN73</accession>
<evidence type="ECO:0000313" key="2">
    <source>
        <dbReference type="EMBL" id="VEL22636.1"/>
    </source>
</evidence>
<dbReference type="AlphaFoldDB" id="A0A3S5CN73"/>